<reference evidence="2 3" key="1">
    <citation type="submission" date="2020-08" db="EMBL/GenBank/DDBJ databases">
        <title>Sequencing the genomes of 1000 actinobacteria strains.</title>
        <authorList>
            <person name="Klenk H.-P."/>
        </authorList>
    </citation>
    <scope>NUCLEOTIDE SEQUENCE [LARGE SCALE GENOMIC DNA]</scope>
    <source>
        <strain evidence="2 3">DSM 103125</strain>
    </source>
</reference>
<dbReference type="RefSeq" id="WP_184185354.1">
    <property type="nucleotide sequence ID" value="NZ_BMNF01000004.1"/>
</dbReference>
<sequence length="89" mass="9162">MLVNYGASPNNPPADLILVQSNYLTLPGSPSFRSTAVPPADDPGDPGDPGDPSVVKPEKGDPGELQPVCVGASEGDAVLLKLRYPYTAS</sequence>
<dbReference type="Proteomes" id="UP000586947">
    <property type="component" value="Unassembled WGS sequence"/>
</dbReference>
<dbReference type="EMBL" id="JACHDP010000001">
    <property type="protein sequence ID" value="MBB5480829.1"/>
    <property type="molecule type" value="Genomic_DNA"/>
</dbReference>
<comment type="caution">
    <text evidence="2">The sequence shown here is derived from an EMBL/GenBank/DDBJ whole genome shotgun (WGS) entry which is preliminary data.</text>
</comment>
<feature type="region of interest" description="Disordered" evidence="1">
    <location>
        <begin position="28"/>
        <end position="70"/>
    </location>
</feature>
<accession>A0A840W9N3</accession>
<evidence type="ECO:0000313" key="3">
    <source>
        <dbReference type="Proteomes" id="UP000586947"/>
    </source>
</evidence>
<evidence type="ECO:0000256" key="1">
    <source>
        <dbReference type="SAM" id="MobiDB-lite"/>
    </source>
</evidence>
<name>A0A840W9N3_9ACTN</name>
<evidence type="ECO:0000313" key="2">
    <source>
        <dbReference type="EMBL" id="MBB5480829.1"/>
    </source>
</evidence>
<gene>
    <name evidence="2" type="ORF">HNR20_005334</name>
</gene>
<keyword evidence="3" id="KW-1185">Reference proteome</keyword>
<dbReference type="AlphaFoldDB" id="A0A840W9N3"/>
<proteinExistence type="predicted"/>
<protein>
    <submittedName>
        <fullName evidence="2">Uncharacterized protein</fullName>
    </submittedName>
</protein>
<organism evidence="2 3">
    <name type="scientific">Micromonospora parathelypteridis</name>
    <dbReference type="NCBI Taxonomy" id="1839617"/>
    <lineage>
        <taxon>Bacteria</taxon>
        <taxon>Bacillati</taxon>
        <taxon>Actinomycetota</taxon>
        <taxon>Actinomycetes</taxon>
        <taxon>Micromonosporales</taxon>
        <taxon>Micromonosporaceae</taxon>
        <taxon>Micromonospora</taxon>
    </lineage>
</organism>